<evidence type="ECO:0000256" key="1">
    <source>
        <dbReference type="ARBA" id="ARBA00023015"/>
    </source>
</evidence>
<reference evidence="5" key="1">
    <citation type="journal article" date="2014" name="Int. J. Syst. Evol. Microbiol.">
        <title>Complete genome sequence of Corynebacterium casei LMG S-19264T (=DSM 44701T), isolated from a smear-ripened cheese.</title>
        <authorList>
            <consortium name="US DOE Joint Genome Institute (JGI-PGF)"/>
            <person name="Walter F."/>
            <person name="Albersmeier A."/>
            <person name="Kalinowski J."/>
            <person name="Ruckert C."/>
        </authorList>
    </citation>
    <scope>NUCLEOTIDE SEQUENCE</scope>
    <source>
        <strain evidence="5">KCTC 42249</strain>
    </source>
</reference>
<name>A0A8J3DKQ0_9HYPH</name>
<sequence length="247" mass="27345">MNRLKSLTSRTIDSLKALISDGTLQTGDKLPTLAELGDQLGVSRTVIREAVASLRSEGVLDARHGVGIFIRDHSKAAAAEPHASVLDPLARLSLPFLDLLELRMAFEVHAAGLAAQRRSWAQEANMWDALKQFEAAVEEEEGLDDHDFAFHRSIAEATNNSAFTEFFSVMSRKIMPQQTFSRNLHPSLITRDYIHNTVVEHRAICDAISSGDVEGARKAMQAHLTRSHRRYRGFNGTQDGANDIQAK</sequence>
<proteinExistence type="predicted"/>
<dbReference type="SUPFAM" id="SSF48008">
    <property type="entry name" value="GntR ligand-binding domain-like"/>
    <property type="match status" value="1"/>
</dbReference>
<dbReference type="PANTHER" id="PTHR43537">
    <property type="entry name" value="TRANSCRIPTIONAL REGULATOR, GNTR FAMILY"/>
    <property type="match status" value="1"/>
</dbReference>
<dbReference type="SUPFAM" id="SSF46785">
    <property type="entry name" value="Winged helix' DNA-binding domain"/>
    <property type="match status" value="1"/>
</dbReference>
<dbReference type="Pfam" id="PF00392">
    <property type="entry name" value="GntR"/>
    <property type="match status" value="1"/>
</dbReference>
<keyword evidence="3" id="KW-0804">Transcription</keyword>
<gene>
    <name evidence="5" type="ORF">GCM10016234_00790</name>
</gene>
<dbReference type="PROSITE" id="PS50949">
    <property type="entry name" value="HTH_GNTR"/>
    <property type="match status" value="1"/>
</dbReference>
<keyword evidence="2" id="KW-0238">DNA-binding</keyword>
<dbReference type="InterPro" id="IPR036388">
    <property type="entry name" value="WH-like_DNA-bd_sf"/>
</dbReference>
<dbReference type="SMART" id="SM00345">
    <property type="entry name" value="HTH_GNTR"/>
    <property type="match status" value="1"/>
</dbReference>
<dbReference type="PANTHER" id="PTHR43537:SF5">
    <property type="entry name" value="UXU OPERON TRANSCRIPTIONAL REGULATOR"/>
    <property type="match status" value="1"/>
</dbReference>
<dbReference type="Proteomes" id="UP000630142">
    <property type="component" value="Unassembled WGS sequence"/>
</dbReference>
<accession>A0A8J3DKQ0</accession>
<dbReference type="GO" id="GO:0003700">
    <property type="term" value="F:DNA-binding transcription factor activity"/>
    <property type="evidence" value="ECO:0007669"/>
    <property type="project" value="InterPro"/>
</dbReference>
<evidence type="ECO:0000256" key="2">
    <source>
        <dbReference type="ARBA" id="ARBA00023125"/>
    </source>
</evidence>
<dbReference type="AlphaFoldDB" id="A0A8J3DKQ0"/>
<protein>
    <submittedName>
        <fullName evidence="5">GntR family transcriptional regulator</fullName>
    </submittedName>
</protein>
<evidence type="ECO:0000256" key="3">
    <source>
        <dbReference type="ARBA" id="ARBA00023163"/>
    </source>
</evidence>
<dbReference type="PRINTS" id="PR00035">
    <property type="entry name" value="HTHGNTR"/>
</dbReference>
<evidence type="ECO:0000259" key="4">
    <source>
        <dbReference type="PROSITE" id="PS50949"/>
    </source>
</evidence>
<dbReference type="InterPro" id="IPR011711">
    <property type="entry name" value="GntR_C"/>
</dbReference>
<dbReference type="SMART" id="SM00895">
    <property type="entry name" value="FCD"/>
    <property type="match status" value="1"/>
</dbReference>
<dbReference type="InterPro" id="IPR008920">
    <property type="entry name" value="TF_FadR/GntR_C"/>
</dbReference>
<dbReference type="InterPro" id="IPR036390">
    <property type="entry name" value="WH_DNA-bd_sf"/>
</dbReference>
<dbReference type="Pfam" id="PF07729">
    <property type="entry name" value="FCD"/>
    <property type="match status" value="1"/>
</dbReference>
<evidence type="ECO:0000313" key="6">
    <source>
        <dbReference type="Proteomes" id="UP000630142"/>
    </source>
</evidence>
<organism evidence="5 6">
    <name type="scientific">Tianweitania populi</name>
    <dbReference type="NCBI Taxonomy" id="1607949"/>
    <lineage>
        <taxon>Bacteria</taxon>
        <taxon>Pseudomonadati</taxon>
        <taxon>Pseudomonadota</taxon>
        <taxon>Alphaproteobacteria</taxon>
        <taxon>Hyphomicrobiales</taxon>
        <taxon>Phyllobacteriaceae</taxon>
        <taxon>Tianweitania</taxon>
    </lineage>
</organism>
<dbReference type="Gene3D" id="1.10.10.10">
    <property type="entry name" value="Winged helix-like DNA-binding domain superfamily/Winged helix DNA-binding domain"/>
    <property type="match status" value="1"/>
</dbReference>
<dbReference type="Gene3D" id="1.20.120.530">
    <property type="entry name" value="GntR ligand-binding domain-like"/>
    <property type="match status" value="1"/>
</dbReference>
<keyword evidence="1" id="KW-0805">Transcription regulation</keyword>
<evidence type="ECO:0000313" key="5">
    <source>
        <dbReference type="EMBL" id="GHD05157.1"/>
    </source>
</evidence>
<reference evidence="5" key="2">
    <citation type="submission" date="2020-09" db="EMBL/GenBank/DDBJ databases">
        <authorList>
            <person name="Sun Q."/>
            <person name="Kim S."/>
        </authorList>
    </citation>
    <scope>NUCLEOTIDE SEQUENCE</scope>
    <source>
        <strain evidence="5">KCTC 42249</strain>
    </source>
</reference>
<feature type="domain" description="HTH gntR-type" evidence="4">
    <location>
        <begin position="5"/>
        <end position="73"/>
    </location>
</feature>
<dbReference type="GO" id="GO:0003677">
    <property type="term" value="F:DNA binding"/>
    <property type="evidence" value="ECO:0007669"/>
    <property type="project" value="UniProtKB-KW"/>
</dbReference>
<keyword evidence="6" id="KW-1185">Reference proteome</keyword>
<dbReference type="InterPro" id="IPR000524">
    <property type="entry name" value="Tscrpt_reg_HTH_GntR"/>
</dbReference>
<dbReference type="EMBL" id="BMZQ01000001">
    <property type="protein sequence ID" value="GHD05157.1"/>
    <property type="molecule type" value="Genomic_DNA"/>
</dbReference>
<comment type="caution">
    <text evidence="5">The sequence shown here is derived from an EMBL/GenBank/DDBJ whole genome shotgun (WGS) entry which is preliminary data.</text>
</comment>
<dbReference type="CDD" id="cd07377">
    <property type="entry name" value="WHTH_GntR"/>
    <property type="match status" value="1"/>
</dbReference>